<accession>A0A9C6X0N2</accession>
<proteinExistence type="predicted"/>
<dbReference type="GO" id="GO:0070475">
    <property type="term" value="P:rRNA base methylation"/>
    <property type="evidence" value="ECO:0007669"/>
    <property type="project" value="InterPro"/>
</dbReference>
<dbReference type="Pfam" id="PF10354">
    <property type="entry name" value="BMT5-like"/>
    <property type="match status" value="1"/>
</dbReference>
<gene>
    <name evidence="3" type="primary">LOC127748636</name>
</gene>
<dbReference type="InterPro" id="IPR019446">
    <property type="entry name" value="BMT5-like"/>
</dbReference>
<dbReference type="PANTHER" id="PTHR11538:SF26">
    <property type="entry name" value="FERREDOXIN-FOLD ANTICODON-BINDING DOMAIN-CONTAINING PROTEIN 1"/>
    <property type="match status" value="1"/>
</dbReference>
<name>A0A9C6X0N2_FRAOC</name>
<dbReference type="GeneID" id="127748636"/>
<organism evidence="2 3">
    <name type="scientific">Frankliniella occidentalis</name>
    <name type="common">Western flower thrips</name>
    <name type="synonym">Euthrips occidentalis</name>
    <dbReference type="NCBI Taxonomy" id="133901"/>
    <lineage>
        <taxon>Eukaryota</taxon>
        <taxon>Metazoa</taxon>
        <taxon>Ecdysozoa</taxon>
        <taxon>Arthropoda</taxon>
        <taxon>Hexapoda</taxon>
        <taxon>Insecta</taxon>
        <taxon>Pterygota</taxon>
        <taxon>Neoptera</taxon>
        <taxon>Paraneoptera</taxon>
        <taxon>Thysanoptera</taxon>
        <taxon>Terebrantia</taxon>
        <taxon>Thripoidea</taxon>
        <taxon>Thripidae</taxon>
        <taxon>Frankliniella</taxon>
    </lineage>
</organism>
<dbReference type="RefSeq" id="XP_052125883.1">
    <property type="nucleotide sequence ID" value="XM_052269923.1"/>
</dbReference>
<dbReference type="OrthoDB" id="347018at2759"/>
<protein>
    <submittedName>
        <fullName evidence="3">Uncharacterized protein LOC127748636</fullName>
    </submittedName>
</protein>
<keyword evidence="2" id="KW-1185">Reference proteome</keyword>
<dbReference type="AlphaFoldDB" id="A0A9C6X0N2"/>
<dbReference type="PANTHER" id="PTHR11538">
    <property type="entry name" value="PHENYLALANYL-TRNA SYNTHETASE"/>
    <property type="match status" value="1"/>
</dbReference>
<feature type="domain" description="25S rRNA (uridine-N(3))-methyltransferase BMT5-like" evidence="1">
    <location>
        <begin position="13"/>
        <end position="174"/>
    </location>
</feature>
<dbReference type="GO" id="GO:0070042">
    <property type="term" value="F:rRNA (uridine-N3-)-methyltransferase activity"/>
    <property type="evidence" value="ECO:0007669"/>
    <property type="project" value="InterPro"/>
</dbReference>
<dbReference type="Proteomes" id="UP000504606">
    <property type="component" value="Unplaced"/>
</dbReference>
<dbReference type="GO" id="GO:0005737">
    <property type="term" value="C:cytoplasm"/>
    <property type="evidence" value="ECO:0007669"/>
    <property type="project" value="TreeGrafter"/>
</dbReference>
<evidence type="ECO:0000259" key="1">
    <source>
        <dbReference type="Pfam" id="PF10354"/>
    </source>
</evidence>
<sequence>MRSDIFGNGESVLLLGEGNFSFSIGLSSLGIELNLTATCFESLLTKTQIENIDILKTRGVNVMTGIDATKIHSNELLMDRKFDKIVFNFPHTGGKMKIHLNRELLRLFFLSASKLLAETSGRIVISLCRGQGADYQGKRIWTDSWQVVDMAGHANLLLEECSPFDWTNFPTYRNVGYRSLEKGFHSQDGVVHVFSHVKNLITSHIESYLDDYDQNRITDDLNSQPIYKRKIRQNILENGTAPISFVYSYLRTQIDSKCKCHHKFENSLITQSQMMETISSTVQLWKETNFDAIMFSLCIPNKLGMDFKESPFSIQTYFFGSQNYQLLKEALSRFISVFNIGKYQIKEKTCSSTSKIVKEVFLQACESTDEILFAKVIHDDQGWNSGPFLLIYIDILVMSIFSLTSWKQLWAENIKTTVRLGKPTVLGICPYPVLYSFDMSFTINSDFTEEKFCEVLWNTAGEIIENVTKIKKH</sequence>
<dbReference type="KEGG" id="foc:127748636"/>
<evidence type="ECO:0000313" key="3">
    <source>
        <dbReference type="RefSeq" id="XP_052125883.1"/>
    </source>
</evidence>
<evidence type="ECO:0000313" key="2">
    <source>
        <dbReference type="Proteomes" id="UP000504606"/>
    </source>
</evidence>
<reference evidence="3" key="1">
    <citation type="submission" date="2025-08" db="UniProtKB">
        <authorList>
            <consortium name="RefSeq"/>
        </authorList>
    </citation>
    <scope>IDENTIFICATION</scope>
    <source>
        <tissue evidence="3">Whole organism</tissue>
    </source>
</reference>